<sequence>MTTGLAIICPSHQGLHCVGNKDCSASVCSIGEKKCKGRGHGNIDRAVVRWTAGDGRHRRFSGNRRGIVQIRAPLLQKSRQMKVHLLLDGSQTIGRGSGQRLHSQTQIKAAEEMAVNQTPSRSRTHTKCTRVTAGRRSTPLMSQTNAVRGSDASTPAEEIMTPRRCECIDLFSEIVPYEDAWRWQHEIVDAKLAARAAEEKEKEKENEKYEEKEEEGHGYGFSDTIIILQHAPTYTMGAASSDRYLKFDPDDSKFVLHRTERGGEVTYHGPGQLVAYPILDLRKHNKDLHWYLRSLEEVIIRALWKGCGIPAYREQGLTGVWAGGRKLAAIGVRVTRWITYHGLALNVTTDLAPFSQIVPCGISNREVGSVAHYLQEWKDDQKQQLTTDYDKRKKMAMEMETMNPTTTTTMKKKKLLWRPRDEDDVNSSSQRAPRLMCNEINGYGGFDCAVDSSSSSSSSMEDRDSSSASVGQSNHHHHHHRFDYEEDGYNDYGRNDKDQRKKDYEQDYNHEGYHEQEEGNQHDDDDDGDWEEEEEEEGLQRAEMRRRYASGLPDGDLLDMVHRHLLTEFAAVFRLQLTHCPGIYGRK</sequence>
<dbReference type="HAMAP" id="MF_00013">
    <property type="entry name" value="LipB"/>
    <property type="match status" value="1"/>
</dbReference>
<dbReference type="InterPro" id="IPR000544">
    <property type="entry name" value="Octanoyltransferase"/>
</dbReference>
<comment type="caution">
    <text evidence="8">The sequence shown here is derived from an EMBL/GenBank/DDBJ whole genome shotgun (WGS) entry which is preliminary data.</text>
</comment>
<keyword evidence="5" id="KW-0012">Acyltransferase</keyword>
<evidence type="ECO:0000256" key="3">
    <source>
        <dbReference type="ARBA" id="ARBA00012334"/>
    </source>
</evidence>
<accession>A0A388K055</accession>
<dbReference type="InterPro" id="IPR004143">
    <property type="entry name" value="BPL_LPL_catalytic"/>
</dbReference>
<protein>
    <recommendedName>
        <fullName evidence="3">lipoyl(octanoyl) transferase</fullName>
        <ecNumber evidence="3">2.3.1.181</ecNumber>
    </recommendedName>
</protein>
<feature type="region of interest" description="Disordered" evidence="6">
    <location>
        <begin position="405"/>
        <end position="433"/>
    </location>
</feature>
<dbReference type="GO" id="GO:0033819">
    <property type="term" value="F:lipoyl(octanoyl) transferase activity"/>
    <property type="evidence" value="ECO:0007669"/>
    <property type="project" value="UniProtKB-EC"/>
</dbReference>
<evidence type="ECO:0000256" key="1">
    <source>
        <dbReference type="ARBA" id="ARBA00004821"/>
    </source>
</evidence>
<evidence type="ECO:0000256" key="4">
    <source>
        <dbReference type="ARBA" id="ARBA00022679"/>
    </source>
</evidence>
<comment type="pathway">
    <text evidence="1">Protein modification; protein lipoylation via endogenous pathway; protein N(6)-(lipoyl)lysine from octanoyl-[acyl-carrier-protein]: step 1/2.</text>
</comment>
<evidence type="ECO:0000259" key="7">
    <source>
        <dbReference type="PROSITE" id="PS51733"/>
    </source>
</evidence>
<evidence type="ECO:0000313" key="9">
    <source>
        <dbReference type="Proteomes" id="UP000265515"/>
    </source>
</evidence>
<feature type="region of interest" description="Disordered" evidence="6">
    <location>
        <begin position="511"/>
        <end position="542"/>
    </location>
</feature>
<dbReference type="Pfam" id="PF21948">
    <property type="entry name" value="LplA-B_cat"/>
    <property type="match status" value="1"/>
</dbReference>
<gene>
    <name evidence="8" type="ORF">CBR_g38019</name>
</gene>
<dbReference type="GO" id="GO:0009249">
    <property type="term" value="P:protein lipoylation"/>
    <property type="evidence" value="ECO:0007669"/>
    <property type="project" value="InterPro"/>
</dbReference>
<evidence type="ECO:0000256" key="5">
    <source>
        <dbReference type="ARBA" id="ARBA00023315"/>
    </source>
</evidence>
<name>A0A388K055_CHABU</name>
<evidence type="ECO:0000313" key="8">
    <source>
        <dbReference type="EMBL" id="GBG63396.1"/>
    </source>
</evidence>
<reference evidence="8 9" key="1">
    <citation type="journal article" date="2018" name="Cell">
        <title>The Chara Genome: Secondary Complexity and Implications for Plant Terrestrialization.</title>
        <authorList>
            <person name="Nishiyama T."/>
            <person name="Sakayama H."/>
            <person name="Vries J.D."/>
            <person name="Buschmann H."/>
            <person name="Saint-Marcoux D."/>
            <person name="Ullrich K.K."/>
            <person name="Haas F.B."/>
            <person name="Vanderstraeten L."/>
            <person name="Becker D."/>
            <person name="Lang D."/>
            <person name="Vosolsobe S."/>
            <person name="Rombauts S."/>
            <person name="Wilhelmsson P.K.I."/>
            <person name="Janitza P."/>
            <person name="Kern R."/>
            <person name="Heyl A."/>
            <person name="Rumpler F."/>
            <person name="Villalobos L.I.A.C."/>
            <person name="Clay J.M."/>
            <person name="Skokan R."/>
            <person name="Toyoda A."/>
            <person name="Suzuki Y."/>
            <person name="Kagoshima H."/>
            <person name="Schijlen E."/>
            <person name="Tajeshwar N."/>
            <person name="Catarino B."/>
            <person name="Hetherington A.J."/>
            <person name="Saltykova A."/>
            <person name="Bonnot C."/>
            <person name="Breuninger H."/>
            <person name="Symeonidi A."/>
            <person name="Radhakrishnan G.V."/>
            <person name="Van Nieuwerburgh F."/>
            <person name="Deforce D."/>
            <person name="Chang C."/>
            <person name="Karol K.G."/>
            <person name="Hedrich R."/>
            <person name="Ulvskov P."/>
            <person name="Glockner G."/>
            <person name="Delwiche C.F."/>
            <person name="Petrasek J."/>
            <person name="Van de Peer Y."/>
            <person name="Friml J."/>
            <person name="Beilby M."/>
            <person name="Dolan L."/>
            <person name="Kohara Y."/>
            <person name="Sugano S."/>
            <person name="Fujiyama A."/>
            <person name="Delaux P.-M."/>
            <person name="Quint M."/>
            <person name="TheiBen G."/>
            <person name="Hagemann M."/>
            <person name="Harholt J."/>
            <person name="Dunand C."/>
            <person name="Zachgo S."/>
            <person name="Langdale J."/>
            <person name="Maumus F."/>
            <person name="Straeten D.V.D."/>
            <person name="Gould S.B."/>
            <person name="Rensing S.A."/>
        </authorList>
    </citation>
    <scope>NUCLEOTIDE SEQUENCE [LARGE SCALE GENOMIC DNA]</scope>
    <source>
        <strain evidence="8 9">S276</strain>
    </source>
</reference>
<dbReference type="PROSITE" id="PS51733">
    <property type="entry name" value="BPL_LPL_CATALYTIC"/>
    <property type="match status" value="1"/>
</dbReference>
<dbReference type="EMBL" id="BFEA01000039">
    <property type="protein sequence ID" value="GBG63396.1"/>
    <property type="molecule type" value="Genomic_DNA"/>
</dbReference>
<dbReference type="OrthoDB" id="19908at2759"/>
<dbReference type="Gramene" id="GBG63396">
    <property type="protein sequence ID" value="GBG63396"/>
    <property type="gene ID" value="CBR_g38019"/>
</dbReference>
<dbReference type="PANTHER" id="PTHR10993:SF7">
    <property type="entry name" value="LIPOYLTRANSFERASE 2, MITOCHONDRIAL-RELATED"/>
    <property type="match status" value="1"/>
</dbReference>
<dbReference type="AlphaFoldDB" id="A0A388K055"/>
<dbReference type="InterPro" id="IPR045864">
    <property type="entry name" value="aa-tRNA-synth_II/BPL/LPL"/>
</dbReference>
<evidence type="ECO:0000256" key="2">
    <source>
        <dbReference type="ARBA" id="ARBA00007907"/>
    </source>
</evidence>
<dbReference type="Gene3D" id="3.30.930.10">
    <property type="entry name" value="Bira Bifunctional Protein, Domain 2"/>
    <property type="match status" value="1"/>
</dbReference>
<proteinExistence type="inferred from homology"/>
<feature type="compositionally biased region" description="Acidic residues" evidence="6">
    <location>
        <begin position="523"/>
        <end position="537"/>
    </location>
</feature>
<feature type="domain" description="BPL/LPL catalytic" evidence="7">
    <location>
        <begin position="219"/>
        <end position="406"/>
    </location>
</feature>
<dbReference type="CDD" id="cd16444">
    <property type="entry name" value="LipB"/>
    <property type="match status" value="1"/>
</dbReference>
<dbReference type="PROSITE" id="PS01313">
    <property type="entry name" value="LIPB"/>
    <property type="match status" value="1"/>
</dbReference>
<dbReference type="UniPathway" id="UPA00538">
    <property type="reaction ID" value="UER00592"/>
</dbReference>
<dbReference type="NCBIfam" id="TIGR00214">
    <property type="entry name" value="lipB"/>
    <property type="match status" value="1"/>
</dbReference>
<dbReference type="EC" id="2.3.1.181" evidence="3"/>
<feature type="region of interest" description="Disordered" evidence="6">
    <location>
        <begin position="198"/>
        <end position="217"/>
    </location>
</feature>
<dbReference type="PANTHER" id="PTHR10993">
    <property type="entry name" value="OCTANOYLTRANSFERASE"/>
    <property type="match status" value="1"/>
</dbReference>
<feature type="region of interest" description="Disordered" evidence="6">
    <location>
        <begin position="451"/>
        <end position="498"/>
    </location>
</feature>
<dbReference type="SUPFAM" id="SSF55681">
    <property type="entry name" value="Class II aaRS and biotin synthetases"/>
    <property type="match status" value="1"/>
</dbReference>
<organism evidence="8 9">
    <name type="scientific">Chara braunii</name>
    <name type="common">Braun's stonewort</name>
    <dbReference type="NCBI Taxonomy" id="69332"/>
    <lineage>
        <taxon>Eukaryota</taxon>
        <taxon>Viridiplantae</taxon>
        <taxon>Streptophyta</taxon>
        <taxon>Charophyceae</taxon>
        <taxon>Charales</taxon>
        <taxon>Characeae</taxon>
        <taxon>Chara</taxon>
    </lineage>
</organism>
<dbReference type="STRING" id="69332.A0A388K055"/>
<evidence type="ECO:0000256" key="6">
    <source>
        <dbReference type="SAM" id="MobiDB-lite"/>
    </source>
</evidence>
<comment type="similarity">
    <text evidence="2">Belongs to the LipB family.</text>
</comment>
<keyword evidence="9" id="KW-1185">Reference proteome</keyword>
<feature type="compositionally biased region" description="Basic and acidic residues" evidence="6">
    <location>
        <begin position="511"/>
        <end position="522"/>
    </location>
</feature>
<dbReference type="Proteomes" id="UP000265515">
    <property type="component" value="Unassembled WGS sequence"/>
</dbReference>
<dbReference type="InterPro" id="IPR020605">
    <property type="entry name" value="Octanoyltransferase_CS"/>
</dbReference>
<keyword evidence="4" id="KW-0808">Transferase</keyword>